<protein>
    <submittedName>
        <fullName evidence="2">Uncharacterized protein</fullName>
    </submittedName>
</protein>
<evidence type="ECO:0000256" key="1">
    <source>
        <dbReference type="SAM" id="MobiDB-lite"/>
    </source>
</evidence>
<gene>
    <name evidence="2" type="ORF">Slin15195_G074530</name>
</gene>
<reference evidence="2" key="1">
    <citation type="submission" date="2022-06" db="EMBL/GenBank/DDBJ databases">
        <title>Complete genome sequences of two strains of the flax pathogen Septoria linicola.</title>
        <authorList>
            <person name="Lapalu N."/>
            <person name="Simon A."/>
            <person name="Demenou B."/>
            <person name="Paumier D."/>
            <person name="Guillot M.-P."/>
            <person name="Gout L."/>
            <person name="Valade R."/>
        </authorList>
    </citation>
    <scope>NUCLEOTIDE SEQUENCE</scope>
    <source>
        <strain evidence="2">SE15195</strain>
    </source>
</reference>
<sequence>MAFQYILGQVGPAGHFDAGTRQIRYTKSTAHRPSAYLELPPFYRQARPLDLGQSKPTPQLYKSVKSKTTANDPAAFHPAVPTRTPLEVPSSEALLQLVPIDPFHSESSPCHTPRRQFIQFVDCSVLVFPKGVQ</sequence>
<feature type="region of interest" description="Disordered" evidence="1">
    <location>
        <begin position="48"/>
        <end position="83"/>
    </location>
</feature>
<keyword evidence="3" id="KW-1185">Reference proteome</keyword>
<organism evidence="2 3">
    <name type="scientific">Septoria linicola</name>
    <dbReference type="NCBI Taxonomy" id="215465"/>
    <lineage>
        <taxon>Eukaryota</taxon>
        <taxon>Fungi</taxon>
        <taxon>Dikarya</taxon>
        <taxon>Ascomycota</taxon>
        <taxon>Pezizomycotina</taxon>
        <taxon>Dothideomycetes</taxon>
        <taxon>Dothideomycetidae</taxon>
        <taxon>Mycosphaerellales</taxon>
        <taxon>Mycosphaerellaceae</taxon>
        <taxon>Septoria</taxon>
    </lineage>
</organism>
<evidence type="ECO:0000313" key="2">
    <source>
        <dbReference type="EMBL" id="USW54134.1"/>
    </source>
</evidence>
<dbReference type="AlphaFoldDB" id="A0A9Q9ELB0"/>
<dbReference type="EMBL" id="CP099423">
    <property type="protein sequence ID" value="USW54134.1"/>
    <property type="molecule type" value="Genomic_DNA"/>
</dbReference>
<name>A0A9Q9ELB0_9PEZI</name>
<accession>A0A9Q9ELB0</accession>
<dbReference type="Proteomes" id="UP001056384">
    <property type="component" value="Chromosome 6"/>
</dbReference>
<evidence type="ECO:0000313" key="3">
    <source>
        <dbReference type="Proteomes" id="UP001056384"/>
    </source>
</evidence>
<proteinExistence type="predicted"/>